<reference evidence="1 2" key="1">
    <citation type="journal article" date="2019" name="Sci. Rep.">
        <title>Orb-weaving spider Araneus ventricosus genome elucidates the spidroin gene catalogue.</title>
        <authorList>
            <person name="Kono N."/>
            <person name="Nakamura H."/>
            <person name="Ohtoshi R."/>
            <person name="Moran D.A.P."/>
            <person name="Shinohara A."/>
            <person name="Yoshida Y."/>
            <person name="Fujiwara M."/>
            <person name="Mori M."/>
            <person name="Tomita M."/>
            <person name="Arakawa K."/>
        </authorList>
    </citation>
    <scope>NUCLEOTIDE SEQUENCE [LARGE SCALE GENOMIC DNA]</scope>
</reference>
<protein>
    <submittedName>
        <fullName evidence="1">Uncharacterized protein</fullName>
    </submittedName>
</protein>
<comment type="caution">
    <text evidence="1">The sequence shown here is derived from an EMBL/GenBank/DDBJ whole genome shotgun (WGS) entry which is preliminary data.</text>
</comment>
<accession>A0A4Y2DWT5</accession>
<dbReference type="EMBL" id="BGPR01000456">
    <property type="protein sequence ID" value="GBM21211.1"/>
    <property type="molecule type" value="Genomic_DNA"/>
</dbReference>
<keyword evidence="2" id="KW-1185">Reference proteome</keyword>
<evidence type="ECO:0000313" key="2">
    <source>
        <dbReference type="Proteomes" id="UP000499080"/>
    </source>
</evidence>
<name>A0A4Y2DWT5_ARAVE</name>
<gene>
    <name evidence="1" type="ORF">AVEN_265816_1</name>
</gene>
<evidence type="ECO:0000313" key="1">
    <source>
        <dbReference type="EMBL" id="GBM21211.1"/>
    </source>
</evidence>
<proteinExistence type="predicted"/>
<sequence>MNGKSSAHDFKPPYGLLYPFVSLTKRFSAAGQKSGVPSGGGPQLILHLSADLPPGAGTRPQLSSLNSLQLPEIGQLNFAPSCPLGEFSTLYCTKNSALSGKSASPG</sequence>
<dbReference type="AlphaFoldDB" id="A0A4Y2DWT5"/>
<organism evidence="1 2">
    <name type="scientific">Araneus ventricosus</name>
    <name type="common">Orbweaver spider</name>
    <name type="synonym">Epeira ventricosa</name>
    <dbReference type="NCBI Taxonomy" id="182803"/>
    <lineage>
        <taxon>Eukaryota</taxon>
        <taxon>Metazoa</taxon>
        <taxon>Ecdysozoa</taxon>
        <taxon>Arthropoda</taxon>
        <taxon>Chelicerata</taxon>
        <taxon>Arachnida</taxon>
        <taxon>Araneae</taxon>
        <taxon>Araneomorphae</taxon>
        <taxon>Entelegynae</taxon>
        <taxon>Araneoidea</taxon>
        <taxon>Araneidae</taxon>
        <taxon>Araneus</taxon>
    </lineage>
</organism>
<dbReference type="Proteomes" id="UP000499080">
    <property type="component" value="Unassembled WGS sequence"/>
</dbReference>